<dbReference type="Proteomes" id="UP000579531">
    <property type="component" value="Unassembled WGS sequence"/>
</dbReference>
<evidence type="ECO:0000259" key="2">
    <source>
        <dbReference type="Pfam" id="PF00005"/>
    </source>
</evidence>
<dbReference type="InterPro" id="IPR051309">
    <property type="entry name" value="ABCF_ATPase"/>
</dbReference>
<evidence type="ECO:0000313" key="4">
    <source>
        <dbReference type="Proteomes" id="UP000579531"/>
    </source>
</evidence>
<dbReference type="SUPFAM" id="SSF52540">
    <property type="entry name" value="P-loop containing nucleoside triphosphate hydrolases"/>
    <property type="match status" value="1"/>
</dbReference>
<organism evidence="3 4">
    <name type="scientific">Streptomyces collinus</name>
    <dbReference type="NCBI Taxonomy" id="42684"/>
    <lineage>
        <taxon>Bacteria</taxon>
        <taxon>Bacillati</taxon>
        <taxon>Actinomycetota</taxon>
        <taxon>Actinomycetes</taxon>
        <taxon>Kitasatosporales</taxon>
        <taxon>Streptomycetaceae</taxon>
        <taxon>Streptomyces</taxon>
    </lineage>
</organism>
<name>A0AA89TLQ0_STRCU</name>
<dbReference type="GO" id="GO:0016887">
    <property type="term" value="F:ATP hydrolysis activity"/>
    <property type="evidence" value="ECO:0007669"/>
    <property type="project" value="InterPro"/>
</dbReference>
<dbReference type="Pfam" id="PF00005">
    <property type="entry name" value="ABC_tran"/>
    <property type="match status" value="1"/>
</dbReference>
<dbReference type="InterPro" id="IPR003439">
    <property type="entry name" value="ABC_transporter-like_ATP-bd"/>
</dbReference>
<keyword evidence="4" id="KW-1185">Reference proteome</keyword>
<dbReference type="InterPro" id="IPR027417">
    <property type="entry name" value="P-loop_NTPase"/>
</dbReference>
<comment type="caution">
    <text evidence="3">The sequence shown here is derived from an EMBL/GenBank/DDBJ whole genome shotgun (WGS) entry which is preliminary data.</text>
</comment>
<proteinExistence type="predicted"/>
<dbReference type="Gene3D" id="3.40.50.300">
    <property type="entry name" value="P-loop containing nucleotide triphosphate hydrolases"/>
    <property type="match status" value="1"/>
</dbReference>
<sequence length="179" mass="18970">MLRLLAAAERPDTGEITVSFPGGTGHLAQALDLDPSRTVRDAVDLALSELRRTERKLRAAEESLADASDEELAAYGELLIAYEERGGYTADARADAALHGLGLAGITRERPLGSLSGGEQSRLALACVRSPPPNCCLSTNRRTTSMRRPCTGWRSTCGHTAAPLSRSPTTAASWNASPP</sequence>
<gene>
    <name evidence="3" type="ORF">HNR72_007898</name>
</gene>
<reference evidence="3 4" key="1">
    <citation type="submission" date="2020-08" db="EMBL/GenBank/DDBJ databases">
        <title>Sequencing the genomes of 1000 actinobacteria strains.</title>
        <authorList>
            <person name="Klenk H.-P."/>
        </authorList>
    </citation>
    <scope>NUCLEOTIDE SEQUENCE [LARGE SCALE GENOMIC DNA]</scope>
    <source>
        <strain evidence="3 4">DSM 40129</strain>
    </source>
</reference>
<dbReference type="PANTHER" id="PTHR42855:SF2">
    <property type="entry name" value="DRUG RESISTANCE ABC TRANSPORTER,ATP-BINDING PROTEIN"/>
    <property type="match status" value="1"/>
</dbReference>
<evidence type="ECO:0000313" key="3">
    <source>
        <dbReference type="EMBL" id="MBB5816776.1"/>
    </source>
</evidence>
<protein>
    <submittedName>
        <fullName evidence="3">ATPase subunit of ABC transporter with duplicated ATPase domains</fullName>
    </submittedName>
</protein>
<feature type="coiled-coil region" evidence="1">
    <location>
        <begin position="43"/>
        <end position="70"/>
    </location>
</feature>
<keyword evidence="1" id="KW-0175">Coiled coil</keyword>
<dbReference type="EMBL" id="JACHLX010000002">
    <property type="protein sequence ID" value="MBB5816776.1"/>
    <property type="molecule type" value="Genomic_DNA"/>
</dbReference>
<evidence type="ECO:0000256" key="1">
    <source>
        <dbReference type="SAM" id="Coils"/>
    </source>
</evidence>
<dbReference type="GO" id="GO:0005524">
    <property type="term" value="F:ATP binding"/>
    <property type="evidence" value="ECO:0007669"/>
    <property type="project" value="InterPro"/>
</dbReference>
<dbReference type="PANTHER" id="PTHR42855">
    <property type="entry name" value="ABC TRANSPORTER ATP-BINDING SUBUNIT"/>
    <property type="match status" value="1"/>
</dbReference>
<accession>A0AA89TLQ0</accession>
<feature type="domain" description="ABC transporter" evidence="2">
    <location>
        <begin position="2"/>
        <end position="129"/>
    </location>
</feature>
<dbReference type="AlphaFoldDB" id="A0AA89TLQ0"/>